<sequence length="133" mass="14533">MLAQSNHPLTRAGRRLAKRTLLLQLSIGLIFVVFFGLLMAGPGTLSALAGLVIALVPSLVFSALAFRYGGGRFAPNVVRYFFIAEAVKWLLVVILLIIAFKLLPGPWLPLFVTLLVLLHVQWLAPILLNSKTS</sequence>
<feature type="transmembrane region" description="Helical" evidence="6">
    <location>
        <begin position="80"/>
        <end position="100"/>
    </location>
</feature>
<keyword evidence="5 6" id="KW-0472">Membrane</keyword>
<dbReference type="InterPro" id="IPR005598">
    <property type="entry name" value="ATP_synth_I"/>
</dbReference>
<keyword evidence="8" id="KW-1185">Reference proteome</keyword>
<feature type="transmembrane region" description="Helical" evidence="6">
    <location>
        <begin position="47"/>
        <end position="68"/>
    </location>
</feature>
<dbReference type="OrthoDB" id="5702716at2"/>
<dbReference type="RefSeq" id="WP_126793265.1">
    <property type="nucleotide sequence ID" value="NZ_PIPI01000006.1"/>
</dbReference>
<accession>A0A432VS35</accession>
<evidence type="ECO:0000256" key="3">
    <source>
        <dbReference type="ARBA" id="ARBA00022692"/>
    </source>
</evidence>
<keyword evidence="3 6" id="KW-0812">Transmembrane</keyword>
<proteinExistence type="predicted"/>
<comment type="caution">
    <text evidence="7">The sequence shown here is derived from an EMBL/GenBank/DDBJ whole genome shotgun (WGS) entry which is preliminary data.</text>
</comment>
<evidence type="ECO:0000256" key="4">
    <source>
        <dbReference type="ARBA" id="ARBA00022989"/>
    </source>
</evidence>
<gene>
    <name evidence="7" type="ORF">CWE06_08900</name>
</gene>
<reference evidence="7 8" key="1">
    <citation type="journal article" date="2011" name="Front. Microbiol.">
        <title>Genomic signatures of strain selection and enhancement in Bacillus atrophaeus var. globigii, a historical biowarfare simulant.</title>
        <authorList>
            <person name="Gibbons H.S."/>
            <person name="Broomall S.M."/>
            <person name="McNew L.A."/>
            <person name="Daligault H."/>
            <person name="Chapman C."/>
            <person name="Bruce D."/>
            <person name="Karavis M."/>
            <person name="Krepps M."/>
            <person name="McGregor P.A."/>
            <person name="Hong C."/>
            <person name="Park K.H."/>
            <person name="Akmal A."/>
            <person name="Feldman A."/>
            <person name="Lin J.S."/>
            <person name="Chang W.E."/>
            <person name="Higgs B.W."/>
            <person name="Demirev P."/>
            <person name="Lindquist J."/>
            <person name="Liem A."/>
            <person name="Fochler E."/>
            <person name="Read T.D."/>
            <person name="Tapia R."/>
            <person name="Johnson S."/>
            <person name="Bishop-Lilly K.A."/>
            <person name="Detter C."/>
            <person name="Han C."/>
            <person name="Sozhamannan S."/>
            <person name="Rosenzweig C.N."/>
            <person name="Skowronski E.W."/>
        </authorList>
    </citation>
    <scope>NUCLEOTIDE SEQUENCE [LARGE SCALE GENOMIC DNA]</scope>
    <source>
        <strain evidence="7 8">AK5</strain>
    </source>
</reference>
<dbReference type="AlphaFoldDB" id="A0A432VS35"/>
<dbReference type="Proteomes" id="UP000288212">
    <property type="component" value="Unassembled WGS sequence"/>
</dbReference>
<evidence type="ECO:0000256" key="1">
    <source>
        <dbReference type="ARBA" id="ARBA00004651"/>
    </source>
</evidence>
<evidence type="ECO:0000256" key="6">
    <source>
        <dbReference type="SAM" id="Phobius"/>
    </source>
</evidence>
<keyword evidence="2" id="KW-1003">Cell membrane</keyword>
<dbReference type="Pfam" id="PF03899">
    <property type="entry name" value="ATP-synt_I"/>
    <property type="match status" value="1"/>
</dbReference>
<evidence type="ECO:0000256" key="2">
    <source>
        <dbReference type="ARBA" id="ARBA00022475"/>
    </source>
</evidence>
<name>A0A432VS35_9GAMM</name>
<feature type="transmembrane region" description="Helical" evidence="6">
    <location>
        <begin position="21"/>
        <end position="41"/>
    </location>
</feature>
<evidence type="ECO:0000256" key="5">
    <source>
        <dbReference type="ARBA" id="ARBA00023136"/>
    </source>
</evidence>
<protein>
    <submittedName>
        <fullName evidence="7">F0F1 ATP synthase subunit I</fullName>
    </submittedName>
</protein>
<organism evidence="7 8">
    <name type="scientific">Aliidiomarina haloalkalitolerans</name>
    <dbReference type="NCBI Taxonomy" id="859059"/>
    <lineage>
        <taxon>Bacteria</taxon>
        <taxon>Pseudomonadati</taxon>
        <taxon>Pseudomonadota</taxon>
        <taxon>Gammaproteobacteria</taxon>
        <taxon>Alteromonadales</taxon>
        <taxon>Idiomarinaceae</taxon>
        <taxon>Aliidiomarina</taxon>
    </lineage>
</organism>
<comment type="subcellular location">
    <subcellularLocation>
        <location evidence="1">Cell membrane</location>
        <topology evidence="1">Multi-pass membrane protein</topology>
    </subcellularLocation>
</comment>
<evidence type="ECO:0000313" key="8">
    <source>
        <dbReference type="Proteomes" id="UP000288212"/>
    </source>
</evidence>
<evidence type="ECO:0000313" key="7">
    <source>
        <dbReference type="EMBL" id="RUO19146.1"/>
    </source>
</evidence>
<keyword evidence="4 6" id="KW-1133">Transmembrane helix</keyword>
<dbReference type="GO" id="GO:0005886">
    <property type="term" value="C:plasma membrane"/>
    <property type="evidence" value="ECO:0007669"/>
    <property type="project" value="UniProtKB-SubCell"/>
</dbReference>
<feature type="transmembrane region" description="Helical" evidence="6">
    <location>
        <begin position="106"/>
        <end position="128"/>
    </location>
</feature>
<dbReference type="EMBL" id="PIPI01000006">
    <property type="protein sequence ID" value="RUO19146.1"/>
    <property type="molecule type" value="Genomic_DNA"/>
</dbReference>